<keyword evidence="5 10" id="KW-0812">Transmembrane</keyword>
<dbReference type="InterPro" id="IPR013785">
    <property type="entry name" value="Aldolase_TIM"/>
</dbReference>
<dbReference type="Pfam" id="PF07690">
    <property type="entry name" value="MFS_1"/>
    <property type="match status" value="1"/>
</dbReference>
<dbReference type="PRINTS" id="PR00743">
    <property type="entry name" value="GLHYDRLASE36"/>
</dbReference>
<evidence type="ECO:0000256" key="1">
    <source>
        <dbReference type="ARBA" id="ARBA00001255"/>
    </source>
</evidence>
<evidence type="ECO:0000256" key="5">
    <source>
        <dbReference type="ARBA" id="ARBA00022692"/>
    </source>
</evidence>
<dbReference type="InterPro" id="IPR020846">
    <property type="entry name" value="MFS_dom"/>
</dbReference>
<feature type="transmembrane region" description="Helical" evidence="10">
    <location>
        <begin position="320"/>
        <end position="342"/>
    </location>
</feature>
<evidence type="ECO:0000256" key="6">
    <source>
        <dbReference type="ARBA" id="ARBA00022801"/>
    </source>
</evidence>
<keyword evidence="9" id="KW-0326">Glycosidase</keyword>
<evidence type="ECO:0000313" key="13">
    <source>
        <dbReference type="Proteomes" id="UP001055219"/>
    </source>
</evidence>
<evidence type="ECO:0000259" key="11">
    <source>
        <dbReference type="PROSITE" id="PS50850"/>
    </source>
</evidence>
<evidence type="ECO:0000256" key="8">
    <source>
        <dbReference type="ARBA" id="ARBA00023136"/>
    </source>
</evidence>
<dbReference type="Pfam" id="PF16875">
    <property type="entry name" value="Glyco_hydro_36N"/>
    <property type="match status" value="1"/>
</dbReference>
<feature type="transmembrane region" description="Helical" evidence="10">
    <location>
        <begin position="288"/>
        <end position="308"/>
    </location>
</feature>
<dbReference type="InterPro" id="IPR011701">
    <property type="entry name" value="MFS"/>
</dbReference>
<feature type="transmembrane region" description="Helical" evidence="10">
    <location>
        <begin position="117"/>
        <end position="135"/>
    </location>
</feature>
<dbReference type="InterPro" id="IPR036259">
    <property type="entry name" value="MFS_trans_sf"/>
</dbReference>
<dbReference type="EMBL" id="JAGIXG020000005">
    <property type="protein sequence ID" value="KAI6783999.1"/>
    <property type="molecule type" value="Genomic_DNA"/>
</dbReference>
<reference evidence="12" key="2">
    <citation type="submission" date="2022-07" db="EMBL/GenBank/DDBJ databases">
        <authorList>
            <person name="Goncalves M.F.M."/>
            <person name="Hilario S."/>
            <person name="Van De Peer Y."/>
            <person name="Esteves A.C."/>
            <person name="Alves A."/>
        </authorList>
    </citation>
    <scope>NUCLEOTIDE SEQUENCE</scope>
    <source>
        <strain evidence="12">MUM 19.33</strain>
    </source>
</reference>
<dbReference type="EC" id="3.2.1.22" evidence="3"/>
<comment type="caution">
    <text evidence="12">The sequence shown here is derived from an EMBL/GenBank/DDBJ whole genome shotgun (WGS) entry which is preliminary data.</text>
</comment>
<keyword evidence="7 10" id="KW-1133">Transmembrane helix</keyword>
<dbReference type="GO" id="GO:0016052">
    <property type="term" value="P:carbohydrate catabolic process"/>
    <property type="evidence" value="ECO:0007669"/>
    <property type="project" value="InterPro"/>
</dbReference>
<keyword evidence="8 10" id="KW-0472">Membrane</keyword>
<sequence length="1185" mass="131150">MALDAATVEKQDYHEHDTVVMKEHAASSEMDEYVPDTEAEKKLVRKIDMFLLPMMWIMYLLSYMDRTNIGNARIAGMEEDLDLDSNRYSVVLVVFFVGYVVFEVPSNMVLVRVQPSYYLATIMFLWGGVTVGMAFTPSYEVLIGMRILMGILESGFAPGILLLLSSWYKREEQSKRFAVYISAAILSGAFGGLLAGSITSGLDGAHGKAGWRWLFVVEGAATMGVALIAAFILPDFPATTARWKFSDEDRQLAIKRLQYDNARVDGDGESRLGHWQALRISLTSWRTWLFVVGYMAVVGSSTLSYFYPTLVRGLGYEATAAQYMTIPIFGVAFVFTAITGVLADRNTKYRGLMLTCWMIVAMLCSIVICAVYDFKARYALLVIMASGLWASNGLSLSYASVSFGDMEREVKAISLALVNAMGNLAQIYGAYLFPNDDEPKYLMGFGVISGLCLTGVVSYFSLWYTFRRTAITVDGTSFAFTGHNVSYRFHVDADTGDLVTDHFGGYAPEDGLVCDPGEPQGWAPALSRSRREFPDSGRGDFRTPAFQIRQSEGSTVSEFKYKSHALVSGKPSLQGLPATFGSDGDVASLKVTLVDDVSSVEAELLYSIFPKYDAIVRSVTVKNTGHDAIVLDKLASFSVDFPYEDLEIIEMKGDWAREGLRVRRKVDVGTQGFQNSTGFSSHLHNPFLSLVSSTTTETQGEAWGFSLVYTGSFAADVEKGSQGLTRAMIGLNPAMFSWPLKAGESFTSPEVVSVYSSTGLGGMSRQYHRLFRRHLMKSKFAEKTRPVLLNSWEGTYFDIDEKKITTMAQSAADLGVKLFVMDDGWFGNGKHARIDDLAGLGDWDVNKDRFPHGLEPMVEKITQMKAAGTDQKLQFGIWVEPEMVNPKSDLYKAHPDWAIHAGRYPRTEQRQQLILNLSLPAVQEFIIDAMTKLLDSAPITYVKWDHNRGLHEAPSPNLDHEYMMGMYRVFDTLTAQFPDVLWEGCASGGGRFDPGILQSFPQFWTSDDTDALERIGIQFGHSIVYPASAMGAHISACPNSMTGRTQSVTFRAHVAMMGGSFGLELDPKGLTDDERKAMPSILALAEKVNQTVVSGDFYRLVLPEDSNNPAGQFISEDGKQVILFAFQTRCTVNYAQPWFRLQGLDAGARYKVGDKTVSGATLMNVGVQLRFEGDYDSHVVIATRV</sequence>
<evidence type="ECO:0000256" key="4">
    <source>
        <dbReference type="ARBA" id="ARBA00022448"/>
    </source>
</evidence>
<dbReference type="Gene3D" id="2.70.98.60">
    <property type="entry name" value="alpha-galactosidase from lactobacil brevis"/>
    <property type="match status" value="1"/>
</dbReference>
<dbReference type="CDD" id="cd14791">
    <property type="entry name" value="GH36"/>
    <property type="match status" value="1"/>
</dbReference>
<dbReference type="Pfam" id="PF02065">
    <property type="entry name" value="Melibiase"/>
    <property type="match status" value="1"/>
</dbReference>
<dbReference type="GO" id="GO:0016020">
    <property type="term" value="C:membrane"/>
    <property type="evidence" value="ECO:0007669"/>
    <property type="project" value="UniProtKB-SubCell"/>
</dbReference>
<keyword evidence="6" id="KW-0378">Hydrolase</keyword>
<evidence type="ECO:0000256" key="3">
    <source>
        <dbReference type="ARBA" id="ARBA00012755"/>
    </source>
</evidence>
<dbReference type="Proteomes" id="UP001055219">
    <property type="component" value="Unassembled WGS sequence"/>
</dbReference>
<dbReference type="FunFam" id="3.20.20.70:FF:000118">
    <property type="entry name" value="Alpha-galactosidase"/>
    <property type="match status" value="1"/>
</dbReference>
<dbReference type="InterPro" id="IPR031704">
    <property type="entry name" value="Glyco_hydro_36_N"/>
</dbReference>
<dbReference type="OrthoDB" id="5795902at2759"/>
<protein>
    <recommendedName>
        <fullName evidence="3">alpha-galactosidase</fullName>
        <ecNumber evidence="3">3.2.1.22</ecNumber>
    </recommendedName>
</protein>
<evidence type="ECO:0000313" key="12">
    <source>
        <dbReference type="EMBL" id="KAI6783999.1"/>
    </source>
</evidence>
<dbReference type="Pfam" id="PF16874">
    <property type="entry name" value="Glyco_hydro_36C"/>
    <property type="match status" value="1"/>
</dbReference>
<dbReference type="PANTHER" id="PTHR43791:SF38">
    <property type="entry name" value="MAJOR FACILITATOR SUPERFAMILY (MFS) PROFILE DOMAIN-CONTAINING PROTEIN"/>
    <property type="match status" value="1"/>
</dbReference>
<keyword evidence="4" id="KW-0813">Transport</keyword>
<dbReference type="GO" id="GO:0022857">
    <property type="term" value="F:transmembrane transporter activity"/>
    <property type="evidence" value="ECO:0007669"/>
    <property type="project" value="InterPro"/>
</dbReference>
<comment type="catalytic activity">
    <reaction evidence="1">
        <text>Hydrolysis of terminal, non-reducing alpha-D-galactose residues in alpha-D-galactosides, including galactose oligosaccharides, galactomannans and galactolipids.</text>
        <dbReference type="EC" id="3.2.1.22"/>
    </reaction>
</comment>
<comment type="subcellular location">
    <subcellularLocation>
        <location evidence="2">Membrane</location>
        <topology evidence="2">Multi-pass membrane protein</topology>
    </subcellularLocation>
</comment>
<dbReference type="RefSeq" id="XP_051364855.1">
    <property type="nucleotide sequence ID" value="XM_051503210.1"/>
</dbReference>
<dbReference type="GeneID" id="75831031"/>
<dbReference type="Gene3D" id="3.20.20.70">
    <property type="entry name" value="Aldolase class I"/>
    <property type="match status" value="1"/>
</dbReference>
<dbReference type="InterPro" id="IPR031705">
    <property type="entry name" value="Glyco_hydro_36_C"/>
</dbReference>
<name>A0A9P9Y5N3_9HYPO</name>
<dbReference type="FunFam" id="1.20.1250.20:FF:000057">
    <property type="entry name" value="MFS general substrate transporter"/>
    <property type="match status" value="1"/>
</dbReference>
<dbReference type="AlphaFoldDB" id="A0A9P9Y5N3"/>
<dbReference type="InterPro" id="IPR013780">
    <property type="entry name" value="Glyco_hydro_b"/>
</dbReference>
<proteinExistence type="predicted"/>
<feature type="transmembrane region" description="Helical" evidence="10">
    <location>
        <begin position="210"/>
        <end position="233"/>
    </location>
</feature>
<evidence type="ECO:0000256" key="2">
    <source>
        <dbReference type="ARBA" id="ARBA00004141"/>
    </source>
</evidence>
<feature type="domain" description="Major facilitator superfamily (MFS) profile" evidence="11">
    <location>
        <begin position="51"/>
        <end position="467"/>
    </location>
</feature>
<organism evidence="12 13">
    <name type="scientific">Emericellopsis cladophorae</name>
    <dbReference type="NCBI Taxonomy" id="2686198"/>
    <lineage>
        <taxon>Eukaryota</taxon>
        <taxon>Fungi</taxon>
        <taxon>Dikarya</taxon>
        <taxon>Ascomycota</taxon>
        <taxon>Pezizomycotina</taxon>
        <taxon>Sordariomycetes</taxon>
        <taxon>Hypocreomycetidae</taxon>
        <taxon>Hypocreales</taxon>
        <taxon>Bionectriaceae</taxon>
        <taxon>Emericellopsis</taxon>
    </lineage>
</organism>
<dbReference type="SUPFAM" id="SSF103473">
    <property type="entry name" value="MFS general substrate transporter"/>
    <property type="match status" value="1"/>
</dbReference>
<dbReference type="PANTHER" id="PTHR43791">
    <property type="entry name" value="PERMEASE-RELATED"/>
    <property type="match status" value="1"/>
</dbReference>
<gene>
    <name evidence="12" type="ORF">J7T54_004545</name>
</gene>
<feature type="transmembrane region" description="Helical" evidence="10">
    <location>
        <begin position="354"/>
        <end position="374"/>
    </location>
</feature>
<dbReference type="SUPFAM" id="SSF51445">
    <property type="entry name" value="(Trans)glycosidases"/>
    <property type="match status" value="1"/>
</dbReference>
<evidence type="ECO:0000256" key="7">
    <source>
        <dbReference type="ARBA" id="ARBA00022989"/>
    </source>
</evidence>
<evidence type="ECO:0000256" key="10">
    <source>
        <dbReference type="SAM" id="Phobius"/>
    </source>
</evidence>
<reference evidence="12" key="1">
    <citation type="journal article" date="2021" name="J Fungi (Basel)">
        <title>Genomic and Metabolomic Analyses of the Marine Fungus Emericellopsis cladophorae: Insights into Saltwater Adaptability Mechanisms and Its Biosynthetic Potential.</title>
        <authorList>
            <person name="Goncalves M.F.M."/>
            <person name="Hilario S."/>
            <person name="Van de Peer Y."/>
            <person name="Esteves A.C."/>
            <person name="Alves A."/>
        </authorList>
    </citation>
    <scope>NUCLEOTIDE SEQUENCE</scope>
    <source>
        <strain evidence="12">MUM 19.33</strain>
    </source>
</reference>
<dbReference type="InterPro" id="IPR017853">
    <property type="entry name" value="GH"/>
</dbReference>
<dbReference type="InterPro" id="IPR038417">
    <property type="entry name" value="Alpga-gal_N_sf"/>
</dbReference>
<feature type="transmembrane region" description="Helical" evidence="10">
    <location>
        <begin position="177"/>
        <end position="198"/>
    </location>
</feature>
<dbReference type="FunFam" id="1.20.1250.20:FF:000394">
    <property type="entry name" value="MFS general substrate transporter"/>
    <property type="match status" value="1"/>
</dbReference>
<feature type="transmembrane region" description="Helical" evidence="10">
    <location>
        <begin position="141"/>
        <end position="165"/>
    </location>
</feature>
<feature type="transmembrane region" description="Helical" evidence="10">
    <location>
        <begin position="47"/>
        <end position="64"/>
    </location>
</feature>
<feature type="transmembrane region" description="Helical" evidence="10">
    <location>
        <begin position="445"/>
        <end position="466"/>
    </location>
</feature>
<dbReference type="Gene3D" id="2.60.40.1180">
    <property type="entry name" value="Golgi alpha-mannosidase II"/>
    <property type="match status" value="1"/>
</dbReference>
<accession>A0A9P9Y5N3</accession>
<dbReference type="Gene3D" id="1.20.1250.20">
    <property type="entry name" value="MFS general substrate transporter like domains"/>
    <property type="match status" value="2"/>
</dbReference>
<evidence type="ECO:0000256" key="9">
    <source>
        <dbReference type="ARBA" id="ARBA00023295"/>
    </source>
</evidence>
<dbReference type="InterPro" id="IPR002252">
    <property type="entry name" value="Glyco_hydro_36"/>
</dbReference>
<keyword evidence="13" id="KW-1185">Reference proteome</keyword>
<dbReference type="PROSITE" id="PS50850">
    <property type="entry name" value="MFS"/>
    <property type="match status" value="1"/>
</dbReference>
<feature type="transmembrane region" description="Helical" evidence="10">
    <location>
        <begin position="413"/>
        <end position="433"/>
    </location>
</feature>
<dbReference type="GO" id="GO:0004557">
    <property type="term" value="F:alpha-galactosidase activity"/>
    <property type="evidence" value="ECO:0007669"/>
    <property type="project" value="UniProtKB-EC"/>
</dbReference>
<feature type="transmembrane region" description="Helical" evidence="10">
    <location>
        <begin position="87"/>
        <end position="105"/>
    </location>
</feature>